<name>A0A8T2UCD4_CERRI</name>
<evidence type="ECO:0000256" key="2">
    <source>
        <dbReference type="ARBA" id="ARBA00022723"/>
    </source>
</evidence>
<gene>
    <name evidence="6" type="ORF">KP509_08G050800</name>
</gene>
<dbReference type="GO" id="GO:0046872">
    <property type="term" value="F:metal ion binding"/>
    <property type="evidence" value="ECO:0007669"/>
    <property type="project" value="UniProtKB-KW"/>
</dbReference>
<evidence type="ECO:0000313" key="7">
    <source>
        <dbReference type="Proteomes" id="UP000825935"/>
    </source>
</evidence>
<dbReference type="PROSITE" id="PS51795">
    <property type="entry name" value="ZF_FLZ"/>
    <property type="match status" value="1"/>
</dbReference>
<sequence length="305" mass="34281">MLGKRSRLLLGIIGKRSFAHAENFERKTVDDQAPDKQLLLEHANLGCDRETKSFDSCESPRSVLDVSVRTSEKHLHSRSFRSHVPILRLRNRGSHGVGLAIIADIQAEEQFYGTRPDSGHDHASTCQLQSCIGPNHQHIQRSQPIPITINCGIQRQKSSYNCTAVKESSLTNSDDDDDDNDDDNLNAENGNSSSLFDSMEFFGLDNMSPWQRKISLTKPDSDTYRGECIIRPSIFTVGSIPSSYGKSGALDMKFLEACAHCHRALGPEKEIFMYRGDQAFCSKECRGERIGRDEFKEKLMITMYT</sequence>
<dbReference type="Proteomes" id="UP000825935">
    <property type="component" value="Chromosome 8"/>
</dbReference>
<dbReference type="OrthoDB" id="1926435at2759"/>
<keyword evidence="2" id="KW-0479">Metal-binding</keyword>
<dbReference type="EMBL" id="CM035413">
    <property type="protein sequence ID" value="KAH7431483.1"/>
    <property type="molecule type" value="Genomic_DNA"/>
</dbReference>
<feature type="domain" description="FLZ-type" evidence="5">
    <location>
        <begin position="253"/>
        <end position="297"/>
    </location>
</feature>
<organism evidence="6 7">
    <name type="scientific">Ceratopteris richardii</name>
    <name type="common">Triangle waterfern</name>
    <dbReference type="NCBI Taxonomy" id="49495"/>
    <lineage>
        <taxon>Eukaryota</taxon>
        <taxon>Viridiplantae</taxon>
        <taxon>Streptophyta</taxon>
        <taxon>Embryophyta</taxon>
        <taxon>Tracheophyta</taxon>
        <taxon>Polypodiopsida</taxon>
        <taxon>Polypodiidae</taxon>
        <taxon>Polypodiales</taxon>
        <taxon>Pteridineae</taxon>
        <taxon>Pteridaceae</taxon>
        <taxon>Parkerioideae</taxon>
        <taxon>Ceratopteris</taxon>
    </lineage>
</organism>
<keyword evidence="7" id="KW-1185">Reference proteome</keyword>
<evidence type="ECO:0000259" key="5">
    <source>
        <dbReference type="PROSITE" id="PS51795"/>
    </source>
</evidence>
<dbReference type="PANTHER" id="PTHR47208">
    <property type="entry name" value="OS02G0174800 PROTEIN"/>
    <property type="match status" value="1"/>
</dbReference>
<comment type="caution">
    <text evidence="6">The sequence shown here is derived from an EMBL/GenBank/DDBJ whole genome shotgun (WGS) entry which is preliminary data.</text>
</comment>
<protein>
    <recommendedName>
        <fullName evidence="5">FLZ-type domain-containing protein</fullName>
    </recommendedName>
</protein>
<dbReference type="InterPro" id="IPR044604">
    <property type="entry name" value="FLZ12/13/14"/>
</dbReference>
<feature type="region of interest" description="Disordered" evidence="4">
    <location>
        <begin position="167"/>
        <end position="192"/>
    </location>
</feature>
<evidence type="ECO:0000256" key="1">
    <source>
        <dbReference type="ARBA" id="ARBA00009374"/>
    </source>
</evidence>
<evidence type="ECO:0000313" key="6">
    <source>
        <dbReference type="EMBL" id="KAH7431483.1"/>
    </source>
</evidence>
<feature type="zinc finger region" description="FLZ-type" evidence="3">
    <location>
        <begin position="253"/>
        <end position="297"/>
    </location>
</feature>
<proteinExistence type="inferred from homology"/>
<evidence type="ECO:0000256" key="3">
    <source>
        <dbReference type="PROSITE-ProRule" id="PRU01131"/>
    </source>
</evidence>
<accession>A0A8T2UCD4</accession>
<dbReference type="PANTHER" id="PTHR47208:SF5">
    <property type="entry name" value="FCS-LIKE ZINC FINGER 12-RELATED"/>
    <property type="match status" value="1"/>
</dbReference>
<evidence type="ECO:0000256" key="4">
    <source>
        <dbReference type="SAM" id="MobiDB-lite"/>
    </source>
</evidence>
<reference evidence="6" key="1">
    <citation type="submission" date="2021-08" db="EMBL/GenBank/DDBJ databases">
        <title>WGS assembly of Ceratopteris richardii.</title>
        <authorList>
            <person name="Marchant D.B."/>
            <person name="Chen G."/>
            <person name="Jenkins J."/>
            <person name="Shu S."/>
            <person name="Leebens-Mack J."/>
            <person name="Grimwood J."/>
            <person name="Schmutz J."/>
            <person name="Soltis P."/>
            <person name="Soltis D."/>
            <person name="Chen Z.-H."/>
        </authorList>
    </citation>
    <scope>NUCLEOTIDE SEQUENCE</scope>
    <source>
        <strain evidence="6">Whitten #5841</strain>
        <tissue evidence="6">Leaf</tissue>
    </source>
</reference>
<dbReference type="InterPro" id="IPR007650">
    <property type="entry name" value="Zf-FLZ_dom"/>
</dbReference>
<dbReference type="Pfam" id="PF04570">
    <property type="entry name" value="zf-FLZ"/>
    <property type="match status" value="1"/>
</dbReference>
<feature type="compositionally biased region" description="Acidic residues" evidence="4">
    <location>
        <begin position="173"/>
        <end position="185"/>
    </location>
</feature>
<dbReference type="AlphaFoldDB" id="A0A8T2UCD4"/>
<comment type="similarity">
    <text evidence="1">Belongs to the FLZ family.</text>
</comment>